<dbReference type="GO" id="GO:0003885">
    <property type="term" value="F:D-arabinono-1,4-lactone oxidase activity"/>
    <property type="evidence" value="ECO:0007669"/>
    <property type="project" value="TreeGrafter"/>
</dbReference>
<dbReference type="InterPro" id="IPR036318">
    <property type="entry name" value="FAD-bd_PCMH-like_sf"/>
</dbReference>
<reference evidence="1" key="1">
    <citation type="journal article" date="2020" name="Stud. Mycol.">
        <title>101 Dothideomycetes genomes: a test case for predicting lifestyles and emergence of pathogens.</title>
        <authorList>
            <person name="Haridas S."/>
            <person name="Albert R."/>
            <person name="Binder M."/>
            <person name="Bloem J."/>
            <person name="Labutti K."/>
            <person name="Salamov A."/>
            <person name="Andreopoulos B."/>
            <person name="Baker S."/>
            <person name="Barry K."/>
            <person name="Bills G."/>
            <person name="Bluhm B."/>
            <person name="Cannon C."/>
            <person name="Castanera R."/>
            <person name="Culley D."/>
            <person name="Daum C."/>
            <person name="Ezra D."/>
            <person name="Gonzalez J."/>
            <person name="Henrissat B."/>
            <person name="Kuo A."/>
            <person name="Liang C."/>
            <person name="Lipzen A."/>
            <person name="Lutzoni F."/>
            <person name="Magnuson J."/>
            <person name="Mondo S."/>
            <person name="Nolan M."/>
            <person name="Ohm R."/>
            <person name="Pangilinan J."/>
            <person name="Park H.-J."/>
            <person name="Ramirez L."/>
            <person name="Alfaro M."/>
            <person name="Sun H."/>
            <person name="Tritt A."/>
            <person name="Yoshinaga Y."/>
            <person name="Zwiers L.-H."/>
            <person name="Turgeon B."/>
            <person name="Goodwin S."/>
            <person name="Spatafora J."/>
            <person name="Crous P."/>
            <person name="Grigoriev I."/>
        </authorList>
    </citation>
    <scope>NUCLEOTIDE SEQUENCE</scope>
    <source>
        <strain evidence="1">CBS 690.94</strain>
    </source>
</reference>
<dbReference type="PANTHER" id="PTHR43762">
    <property type="entry name" value="L-GULONOLACTONE OXIDASE"/>
    <property type="match status" value="1"/>
</dbReference>
<name>A0A9P4PKC7_9PLEO</name>
<sequence length="411" mass="46208">MAPGALPCSLCWVSSQSGSYLFANTLPDPTSLIPGEYDSSTVPELKSIDLKEETVQGKKRLCRVGVAVTNEDFRRWAIAEKALSLPADVILVEVTIGGVNGPMCHGAGITHKTLSDYVRRLEYVDCHGRLQIVDDAVQIQAAAGTFGILGVVTHITYAVMKPLKEDVGLGVPPIDKDDIPVALRSAWFDAPDADQQLASATTRFNNRAANEYYSDENNTPTYKTFLPNALHFRRGTQNMRVRDIELQIPLPLRKDGPSKPDFSIVQRAWWDIIKLVYKDADVGSDPSSAMRVALEMRLMAPQKGNDLGTLSIEVLTLPDAVADDEWHEFAQRAIDIRMSYGGNTRPHWAQKWDYFKFKGIETSKYLKEVAYIDQIPEFRDMLSKIGKQHGWMLDELQRRFSNELWDKLVYE</sequence>
<dbReference type="GO" id="GO:0050660">
    <property type="term" value="F:flavin adenine dinucleotide binding"/>
    <property type="evidence" value="ECO:0007669"/>
    <property type="project" value="InterPro"/>
</dbReference>
<dbReference type="AlphaFoldDB" id="A0A9P4PKC7"/>
<gene>
    <name evidence="1" type="ORF">P171DRAFT_443269</name>
</gene>
<evidence type="ECO:0000313" key="2">
    <source>
        <dbReference type="Proteomes" id="UP000799764"/>
    </source>
</evidence>
<dbReference type="SUPFAM" id="SSF56176">
    <property type="entry name" value="FAD-binding/transporter-associated domain-like"/>
    <property type="match status" value="1"/>
</dbReference>
<keyword evidence="2" id="KW-1185">Reference proteome</keyword>
<dbReference type="Proteomes" id="UP000799764">
    <property type="component" value="Unassembled WGS sequence"/>
</dbReference>
<protein>
    <recommendedName>
        <fullName evidence="3">FAD-binding PCMH-type domain-containing protein</fullName>
    </recommendedName>
</protein>
<accession>A0A9P4PKC7</accession>
<evidence type="ECO:0008006" key="3">
    <source>
        <dbReference type="Google" id="ProtNLM"/>
    </source>
</evidence>
<dbReference type="EMBL" id="MU001499">
    <property type="protein sequence ID" value="KAF2445635.1"/>
    <property type="molecule type" value="Genomic_DNA"/>
</dbReference>
<proteinExistence type="predicted"/>
<dbReference type="PANTHER" id="PTHR43762:SF1">
    <property type="entry name" value="D-ARABINONO-1,4-LACTONE OXIDASE"/>
    <property type="match status" value="1"/>
</dbReference>
<dbReference type="OrthoDB" id="610608at2759"/>
<comment type="caution">
    <text evidence="1">The sequence shown here is derived from an EMBL/GenBank/DDBJ whole genome shotgun (WGS) entry which is preliminary data.</text>
</comment>
<dbReference type="InterPro" id="IPR016169">
    <property type="entry name" value="FAD-bd_PCMH_sub2"/>
</dbReference>
<evidence type="ECO:0000313" key="1">
    <source>
        <dbReference type="EMBL" id="KAF2445635.1"/>
    </source>
</evidence>
<dbReference type="Gene3D" id="3.30.465.10">
    <property type="match status" value="1"/>
</dbReference>
<dbReference type="InterPro" id="IPR010031">
    <property type="entry name" value="FAD_lactone_oxidase-like"/>
</dbReference>
<dbReference type="GO" id="GO:0005739">
    <property type="term" value="C:mitochondrion"/>
    <property type="evidence" value="ECO:0007669"/>
    <property type="project" value="TreeGrafter"/>
</dbReference>
<organism evidence="1 2">
    <name type="scientific">Karstenula rhodostoma CBS 690.94</name>
    <dbReference type="NCBI Taxonomy" id="1392251"/>
    <lineage>
        <taxon>Eukaryota</taxon>
        <taxon>Fungi</taxon>
        <taxon>Dikarya</taxon>
        <taxon>Ascomycota</taxon>
        <taxon>Pezizomycotina</taxon>
        <taxon>Dothideomycetes</taxon>
        <taxon>Pleosporomycetidae</taxon>
        <taxon>Pleosporales</taxon>
        <taxon>Massarineae</taxon>
        <taxon>Didymosphaeriaceae</taxon>
        <taxon>Karstenula</taxon>
    </lineage>
</organism>